<evidence type="ECO:0000313" key="3">
    <source>
        <dbReference type="Proteomes" id="UP000253606"/>
    </source>
</evidence>
<reference evidence="2 3" key="1">
    <citation type="journal article" date="2018" name="Front. Microbiol.">
        <title>Hydrolytic Capabilities as a Key to Environmental Success: Chitinolytic and Cellulolytic Acidobacteria From Acidic Sub-arctic Soils and Boreal Peatlands.</title>
        <authorList>
            <person name="Belova S.E."/>
            <person name="Ravin N.V."/>
            <person name="Pankratov T.A."/>
            <person name="Rakitin A.L."/>
            <person name="Ivanova A.A."/>
            <person name="Beletsky A.V."/>
            <person name="Mardanov A.V."/>
            <person name="Sinninghe Damste J.S."/>
            <person name="Dedysh S.N."/>
        </authorList>
    </citation>
    <scope>NUCLEOTIDE SEQUENCE [LARGE SCALE GENOMIC DNA]</scope>
    <source>
        <strain evidence="2 3">SBC82</strain>
    </source>
</reference>
<sequence>MKTTNCKDLGGVCDHELTASSWDEIVKLMYKHVMENHPELANEMEAQHEKDPHAWGNEMKPNWDKAKEVSVTVN</sequence>
<organism evidence="2 3">
    <name type="scientific">Acidisarcina polymorpha</name>
    <dbReference type="NCBI Taxonomy" id="2211140"/>
    <lineage>
        <taxon>Bacteria</taxon>
        <taxon>Pseudomonadati</taxon>
        <taxon>Acidobacteriota</taxon>
        <taxon>Terriglobia</taxon>
        <taxon>Terriglobales</taxon>
        <taxon>Acidobacteriaceae</taxon>
        <taxon>Acidisarcina</taxon>
    </lineage>
</organism>
<feature type="region of interest" description="Disordered" evidence="1">
    <location>
        <begin position="45"/>
        <end position="74"/>
    </location>
</feature>
<evidence type="ECO:0000313" key="2">
    <source>
        <dbReference type="EMBL" id="AXC12717.1"/>
    </source>
</evidence>
<keyword evidence="3" id="KW-1185">Reference proteome</keyword>
<dbReference type="Proteomes" id="UP000253606">
    <property type="component" value="Chromosome"/>
</dbReference>
<evidence type="ECO:0000256" key="1">
    <source>
        <dbReference type="SAM" id="MobiDB-lite"/>
    </source>
</evidence>
<dbReference type="RefSeq" id="WP_114207857.1">
    <property type="nucleotide sequence ID" value="NZ_CP030840.1"/>
</dbReference>
<dbReference type="Pfam" id="PF06348">
    <property type="entry name" value="DUF1059"/>
    <property type="match status" value="1"/>
</dbReference>
<dbReference type="AlphaFoldDB" id="A0A2Z5G1V5"/>
<dbReference type="KEGG" id="abas:ACPOL_3430"/>
<proteinExistence type="predicted"/>
<dbReference type="OrthoDB" id="1450972at2"/>
<evidence type="ECO:0008006" key="4">
    <source>
        <dbReference type="Google" id="ProtNLM"/>
    </source>
</evidence>
<protein>
    <recommendedName>
        <fullName evidence="4">DUF1059 domain-containing protein</fullName>
    </recommendedName>
</protein>
<accession>A0A2Z5G1V5</accession>
<dbReference type="EMBL" id="CP030840">
    <property type="protein sequence ID" value="AXC12717.1"/>
    <property type="molecule type" value="Genomic_DNA"/>
</dbReference>
<name>A0A2Z5G1V5_9BACT</name>
<gene>
    <name evidence="2" type="ORF">ACPOL_3430</name>
</gene>
<dbReference type="InterPro" id="IPR009409">
    <property type="entry name" value="DUF1059"/>
</dbReference>